<organism evidence="1 2">
    <name type="scientific">Aureimonas glaciei</name>
    <dbReference type="NCBI Taxonomy" id="1776957"/>
    <lineage>
        <taxon>Bacteria</taxon>
        <taxon>Pseudomonadati</taxon>
        <taxon>Pseudomonadota</taxon>
        <taxon>Alphaproteobacteria</taxon>
        <taxon>Hyphomicrobiales</taxon>
        <taxon>Aurantimonadaceae</taxon>
        <taxon>Aureimonas</taxon>
    </lineage>
</organism>
<evidence type="ECO:0000313" key="1">
    <source>
        <dbReference type="EMBL" id="GGD43958.1"/>
    </source>
</evidence>
<sequence>MTAADVRQILAAACRTAGSAKAWAAANGCSPSYVAEVLAGTRDPGPKILDGLGVEKVVGYRRVTCPE</sequence>
<accession>A0A916YH45</accession>
<dbReference type="AlphaFoldDB" id="A0A916YH45"/>
<keyword evidence="2" id="KW-1185">Reference proteome</keyword>
<name>A0A916YH45_9HYPH</name>
<dbReference type="EMBL" id="BMJJ01000024">
    <property type="protein sequence ID" value="GGD43958.1"/>
    <property type="molecule type" value="Genomic_DNA"/>
</dbReference>
<dbReference type="Proteomes" id="UP000613160">
    <property type="component" value="Unassembled WGS sequence"/>
</dbReference>
<reference evidence="1" key="1">
    <citation type="journal article" date="2014" name="Int. J. Syst. Evol. Microbiol.">
        <title>Complete genome sequence of Corynebacterium casei LMG S-19264T (=DSM 44701T), isolated from a smear-ripened cheese.</title>
        <authorList>
            <consortium name="US DOE Joint Genome Institute (JGI-PGF)"/>
            <person name="Walter F."/>
            <person name="Albersmeier A."/>
            <person name="Kalinowski J."/>
            <person name="Ruckert C."/>
        </authorList>
    </citation>
    <scope>NUCLEOTIDE SEQUENCE</scope>
    <source>
        <strain evidence="1">CGMCC 1.15493</strain>
    </source>
</reference>
<comment type="caution">
    <text evidence="1">The sequence shown here is derived from an EMBL/GenBank/DDBJ whole genome shotgun (WGS) entry which is preliminary data.</text>
</comment>
<protein>
    <submittedName>
        <fullName evidence="1">Uncharacterized protein</fullName>
    </submittedName>
</protein>
<proteinExistence type="predicted"/>
<dbReference type="RefSeq" id="WP_188855474.1">
    <property type="nucleotide sequence ID" value="NZ_BMJJ01000024.1"/>
</dbReference>
<evidence type="ECO:0000313" key="2">
    <source>
        <dbReference type="Proteomes" id="UP000613160"/>
    </source>
</evidence>
<gene>
    <name evidence="1" type="ORF">GCM10011335_53230</name>
</gene>
<reference evidence="1" key="2">
    <citation type="submission" date="2020-09" db="EMBL/GenBank/DDBJ databases">
        <authorList>
            <person name="Sun Q."/>
            <person name="Zhou Y."/>
        </authorList>
    </citation>
    <scope>NUCLEOTIDE SEQUENCE</scope>
    <source>
        <strain evidence="1">CGMCC 1.15493</strain>
    </source>
</reference>